<dbReference type="AlphaFoldDB" id="A0A6S7KSK3"/>
<name>A0A6S7KSK3_PARCT</name>
<evidence type="ECO:0000313" key="1">
    <source>
        <dbReference type="EMBL" id="CAB4029792.1"/>
    </source>
</evidence>
<dbReference type="Proteomes" id="UP001152795">
    <property type="component" value="Unassembled WGS sequence"/>
</dbReference>
<comment type="caution">
    <text evidence="1">The sequence shown here is derived from an EMBL/GenBank/DDBJ whole genome shotgun (WGS) entry which is preliminary data.</text>
</comment>
<sequence>EKEEINHRNTKALQLSSQRQITQMLELKTDIRSNKMLHQLQQKKTYHRKFEARFQLSTQP</sequence>
<reference evidence="1" key="1">
    <citation type="submission" date="2020-04" db="EMBL/GenBank/DDBJ databases">
        <authorList>
            <person name="Alioto T."/>
            <person name="Alioto T."/>
            <person name="Gomez Garrido J."/>
        </authorList>
    </citation>
    <scope>NUCLEOTIDE SEQUENCE</scope>
    <source>
        <strain evidence="1">A484AB</strain>
    </source>
</reference>
<gene>
    <name evidence="1" type="ORF">PACLA_8A017754</name>
</gene>
<evidence type="ECO:0000313" key="2">
    <source>
        <dbReference type="Proteomes" id="UP001152795"/>
    </source>
</evidence>
<keyword evidence="2" id="KW-1185">Reference proteome</keyword>
<protein>
    <submittedName>
        <fullName evidence="1">Uncharacterized protein</fullName>
    </submittedName>
</protein>
<feature type="non-terminal residue" evidence="1">
    <location>
        <position position="1"/>
    </location>
</feature>
<dbReference type="EMBL" id="CACRXK020016410">
    <property type="protein sequence ID" value="CAB4029792.1"/>
    <property type="molecule type" value="Genomic_DNA"/>
</dbReference>
<proteinExistence type="predicted"/>
<accession>A0A6S7KSK3</accession>
<organism evidence="1 2">
    <name type="scientific">Paramuricea clavata</name>
    <name type="common">Red gorgonian</name>
    <name type="synonym">Violescent sea-whip</name>
    <dbReference type="NCBI Taxonomy" id="317549"/>
    <lineage>
        <taxon>Eukaryota</taxon>
        <taxon>Metazoa</taxon>
        <taxon>Cnidaria</taxon>
        <taxon>Anthozoa</taxon>
        <taxon>Octocorallia</taxon>
        <taxon>Malacalcyonacea</taxon>
        <taxon>Plexauridae</taxon>
        <taxon>Paramuricea</taxon>
    </lineage>
</organism>